<keyword evidence="3" id="KW-1185">Reference proteome</keyword>
<dbReference type="InterPro" id="IPR056402">
    <property type="entry name" value="DA_N"/>
</dbReference>
<organism evidence="2 3">
    <name type="scientific">Mycetocola tolaasinivorans</name>
    <dbReference type="NCBI Taxonomy" id="76635"/>
    <lineage>
        <taxon>Bacteria</taxon>
        <taxon>Bacillati</taxon>
        <taxon>Actinomycetota</taxon>
        <taxon>Actinomycetes</taxon>
        <taxon>Micrococcales</taxon>
        <taxon>Microbacteriaceae</taxon>
        <taxon>Mycetocola</taxon>
    </lineage>
</organism>
<dbReference type="CDD" id="cd22187">
    <property type="entry name" value="asqI-like"/>
    <property type="match status" value="1"/>
</dbReference>
<sequence length="360" mass="40956">MTHHTPLAITAGTPADYERLGLSPEHIAEWEDGARTDNRRGTYEWWYFDAHLDDGAKLVVVFMNKDLSSPQHPLDPIIRVNLDLADGRSFTKIVHFAPEEWSASTDGADVCIGKNRFTGDLHTYRITAAVEDIAVDITLTGTVPSWRPETGYMLFGEDRDREFSWLPSVPQGTVEVTYTVEDESHTTTGVGYHDHNWGNASLLDIVHDWYWARGEAGPYTVIASYITAHRRYGYEAIPIFMLAKDGKIIADDSHHVTFETEGVYTDEHTKKPVAAVTRYTYVNDDDRYVVTFTRERDLTRDRMIEGVTGFKRLAARAVRFDGAYLRFTGSCGVQHFRDGVLVEEHTRPAIWELMYFGHAR</sequence>
<accession>A0A3L7A1H9</accession>
<dbReference type="OrthoDB" id="5491608at2"/>
<dbReference type="RefSeq" id="WP_121649533.1">
    <property type="nucleotide sequence ID" value="NZ_RCUX01000012.1"/>
</dbReference>
<gene>
    <name evidence="2" type="ORF">D9V32_13985</name>
</gene>
<name>A0A3L7A1H9_9MICO</name>
<reference evidence="2 3" key="1">
    <citation type="submission" date="2018-10" db="EMBL/GenBank/DDBJ databases">
        <authorList>
            <person name="Li J."/>
        </authorList>
    </citation>
    <scope>NUCLEOTIDE SEQUENCE [LARGE SCALE GENOMIC DNA]</scope>
    <source>
        <strain evidence="2 3">IF 016277</strain>
    </source>
</reference>
<comment type="caution">
    <text evidence="2">The sequence shown here is derived from an EMBL/GenBank/DDBJ whole genome shotgun (WGS) entry which is preliminary data.</text>
</comment>
<evidence type="ECO:0000259" key="1">
    <source>
        <dbReference type="Pfam" id="PF24137"/>
    </source>
</evidence>
<dbReference type="Pfam" id="PF24137">
    <property type="entry name" value="DA_N"/>
    <property type="match status" value="1"/>
</dbReference>
<feature type="domain" description="Diels-Alderase N-terminal" evidence="1">
    <location>
        <begin position="39"/>
        <end position="197"/>
    </location>
</feature>
<evidence type="ECO:0000313" key="3">
    <source>
        <dbReference type="Proteomes" id="UP000272503"/>
    </source>
</evidence>
<dbReference type="InterPro" id="IPR023374">
    <property type="entry name" value="AttH-like_dom_sf"/>
</dbReference>
<protein>
    <submittedName>
        <fullName evidence="2">Hydroxyneurosporene dehydrogenase</fullName>
    </submittedName>
</protein>
<evidence type="ECO:0000313" key="2">
    <source>
        <dbReference type="EMBL" id="RLP74146.1"/>
    </source>
</evidence>
<dbReference type="Gene3D" id="2.40.370.10">
    <property type="entry name" value="AttH-like domain"/>
    <property type="match status" value="1"/>
</dbReference>
<dbReference type="AlphaFoldDB" id="A0A3L7A1H9"/>
<dbReference type="Proteomes" id="UP000272503">
    <property type="component" value="Unassembled WGS sequence"/>
</dbReference>
<dbReference type="SUPFAM" id="SSF159245">
    <property type="entry name" value="AttH-like"/>
    <property type="match status" value="1"/>
</dbReference>
<dbReference type="EMBL" id="RCUX01000012">
    <property type="protein sequence ID" value="RLP74146.1"/>
    <property type="molecule type" value="Genomic_DNA"/>
</dbReference>
<proteinExistence type="predicted"/>